<keyword evidence="3" id="KW-1185">Reference proteome</keyword>
<dbReference type="GO" id="GO:0032259">
    <property type="term" value="P:methylation"/>
    <property type="evidence" value="ECO:0007669"/>
    <property type="project" value="UniProtKB-KW"/>
</dbReference>
<comment type="caution">
    <text evidence="2">The sequence shown here is derived from an EMBL/GenBank/DDBJ whole genome shotgun (WGS) entry which is preliminary data.</text>
</comment>
<accession>A0A3S2Y455</accession>
<keyword evidence="2" id="KW-0808">Transferase</keyword>
<organism evidence="2 3">
    <name type="scientific">Mucilaginibacter limnophilus</name>
    <dbReference type="NCBI Taxonomy" id="1932778"/>
    <lineage>
        <taxon>Bacteria</taxon>
        <taxon>Pseudomonadati</taxon>
        <taxon>Bacteroidota</taxon>
        <taxon>Sphingobacteriia</taxon>
        <taxon>Sphingobacteriales</taxon>
        <taxon>Sphingobacteriaceae</taxon>
        <taxon>Mucilaginibacter</taxon>
    </lineage>
</organism>
<dbReference type="RefSeq" id="WP_127703937.1">
    <property type="nucleotide sequence ID" value="NZ_SACK01000002.1"/>
</dbReference>
<protein>
    <submittedName>
        <fullName evidence="2">Class I SAM-dependent methyltransferase</fullName>
    </submittedName>
</protein>
<dbReference type="InterPro" id="IPR029063">
    <property type="entry name" value="SAM-dependent_MTases_sf"/>
</dbReference>
<dbReference type="EMBL" id="SACK01000002">
    <property type="protein sequence ID" value="RVU01565.1"/>
    <property type="molecule type" value="Genomic_DNA"/>
</dbReference>
<dbReference type="Pfam" id="PF13649">
    <property type="entry name" value="Methyltransf_25"/>
    <property type="match status" value="1"/>
</dbReference>
<dbReference type="SUPFAM" id="SSF53335">
    <property type="entry name" value="S-adenosyl-L-methionine-dependent methyltransferases"/>
    <property type="match status" value="1"/>
</dbReference>
<dbReference type="AlphaFoldDB" id="A0A3S2Y455"/>
<evidence type="ECO:0000259" key="1">
    <source>
        <dbReference type="Pfam" id="PF13649"/>
    </source>
</evidence>
<evidence type="ECO:0000313" key="3">
    <source>
        <dbReference type="Proteomes" id="UP000282759"/>
    </source>
</evidence>
<evidence type="ECO:0000313" key="2">
    <source>
        <dbReference type="EMBL" id="RVU01565.1"/>
    </source>
</evidence>
<reference evidence="2 3" key="1">
    <citation type="submission" date="2019-01" db="EMBL/GenBank/DDBJ databases">
        <authorList>
            <person name="Chen W.-M."/>
        </authorList>
    </citation>
    <scope>NUCLEOTIDE SEQUENCE [LARGE SCALE GENOMIC DNA]</scope>
    <source>
        <strain evidence="2 3">YBJ-36</strain>
    </source>
</reference>
<gene>
    <name evidence="2" type="ORF">EOD41_06255</name>
</gene>
<dbReference type="OrthoDB" id="836632at2"/>
<dbReference type="Gene3D" id="3.40.50.150">
    <property type="entry name" value="Vaccinia Virus protein VP39"/>
    <property type="match status" value="1"/>
</dbReference>
<dbReference type="InterPro" id="IPR041698">
    <property type="entry name" value="Methyltransf_25"/>
</dbReference>
<name>A0A3S2Y455_9SPHI</name>
<proteinExistence type="predicted"/>
<feature type="domain" description="Methyltransferase" evidence="1">
    <location>
        <begin position="41"/>
        <end position="136"/>
    </location>
</feature>
<dbReference type="Proteomes" id="UP000282759">
    <property type="component" value="Unassembled WGS sequence"/>
</dbReference>
<dbReference type="GO" id="GO:0008168">
    <property type="term" value="F:methyltransferase activity"/>
    <property type="evidence" value="ECO:0007669"/>
    <property type="project" value="UniProtKB-KW"/>
</dbReference>
<keyword evidence="2" id="KW-0489">Methyltransferase</keyword>
<sequence length="209" mass="23395">MPANYNKTAWFYDALSWVVFGNTLQRAQVNFLPYIPANAQVLIVGGGTGKILEALTTVHPDGLHICYAEIAANMISISRKRNTGSNTVEFLNLAVEDINMPGGFDVLITGFVLDNYTQQQLPQLVAHLKNQLKPGGLWLNTDFQLTGKWWQKLLMKTMYRFFKLFADIKPAALPDIEGGIRSEGFNMKAQQSFYGDFIGAQVWEKVSAK</sequence>